<feature type="transmembrane region" description="Helical" evidence="1">
    <location>
        <begin position="121"/>
        <end position="147"/>
    </location>
</feature>
<name>A0A1H2LFH3_9ACTO</name>
<feature type="transmembrane region" description="Helical" evidence="1">
    <location>
        <begin position="90"/>
        <end position="109"/>
    </location>
</feature>
<sequence>MVECHSSDRIEGELLSILFGISGAVFVRGFFRMLELRKGTLDFPVKYMTVQELRTTFPVSKRSARFLAFRTVPAFVVALLLISIGQQQNLGSWTLRASIVIALLFGHYLDVIGIFKKSNKVAIRFIHGALFFWYIILAIIFCFVAELDLRWLAPDLENLRDSLWAGLIIGIGVAIFIKLDSTKDEPVSLTGETVNDDEEKYIWKCFRKVNKRFCIIIFKISRQYAIEPLLIYSIVIFEDMNRPWLIRFIEKVVNRFSDRSLTVGIAQVKSPFPLSDKASIERMGQLIGERKGKKENVSNEDIVAFYNNDRNYVQQVMLICSVLRKLSEADPADRTSIL</sequence>
<feature type="transmembrane region" description="Helical" evidence="1">
    <location>
        <begin position="67"/>
        <end position="84"/>
    </location>
</feature>
<evidence type="ECO:0000256" key="1">
    <source>
        <dbReference type="SAM" id="Phobius"/>
    </source>
</evidence>
<keyword evidence="1" id="KW-0472">Membrane</keyword>
<keyword evidence="3" id="KW-1185">Reference proteome</keyword>
<dbReference type="Proteomes" id="UP000214355">
    <property type="component" value="Chromosome I"/>
</dbReference>
<gene>
    <name evidence="2" type="ORF">SAMN04489737_0761</name>
</gene>
<dbReference type="EMBL" id="LT629804">
    <property type="protein sequence ID" value="SDU79156.1"/>
    <property type="molecule type" value="Genomic_DNA"/>
</dbReference>
<accession>A0A1H2LFH3</accession>
<keyword evidence="1" id="KW-1133">Transmembrane helix</keyword>
<reference evidence="3" key="1">
    <citation type="submission" date="2016-10" db="EMBL/GenBank/DDBJ databases">
        <authorList>
            <person name="Varghese N."/>
            <person name="Submissions S."/>
        </authorList>
    </citation>
    <scope>NUCLEOTIDE SEQUENCE [LARGE SCALE GENOMIC DNA]</scope>
    <source>
        <strain evidence="3">DSM 10002</strain>
    </source>
</reference>
<keyword evidence="1" id="KW-0812">Transmembrane</keyword>
<evidence type="ECO:0000313" key="2">
    <source>
        <dbReference type="EMBL" id="SDU79156.1"/>
    </source>
</evidence>
<evidence type="ECO:0000313" key="3">
    <source>
        <dbReference type="Proteomes" id="UP000214355"/>
    </source>
</evidence>
<feature type="transmembrane region" description="Helical" evidence="1">
    <location>
        <begin position="162"/>
        <end position="179"/>
    </location>
</feature>
<protein>
    <submittedName>
        <fullName evidence="2">Uncharacterized protein</fullName>
    </submittedName>
</protein>
<feature type="transmembrane region" description="Helical" evidence="1">
    <location>
        <begin position="14"/>
        <end position="31"/>
    </location>
</feature>
<dbReference type="AlphaFoldDB" id="A0A1H2LFH3"/>
<proteinExistence type="predicted"/>
<organism evidence="2 3">
    <name type="scientific">Arcanobacterium phocae</name>
    <dbReference type="NCBI Taxonomy" id="131112"/>
    <lineage>
        <taxon>Bacteria</taxon>
        <taxon>Bacillati</taxon>
        <taxon>Actinomycetota</taxon>
        <taxon>Actinomycetes</taxon>
        <taxon>Actinomycetales</taxon>
        <taxon>Actinomycetaceae</taxon>
        <taxon>Arcanobacterium</taxon>
    </lineage>
</organism>